<organism evidence="2 3">
    <name type="scientific">Cyclotella atomus</name>
    <dbReference type="NCBI Taxonomy" id="382360"/>
    <lineage>
        <taxon>Eukaryota</taxon>
        <taxon>Sar</taxon>
        <taxon>Stramenopiles</taxon>
        <taxon>Ochrophyta</taxon>
        <taxon>Bacillariophyta</taxon>
        <taxon>Coscinodiscophyceae</taxon>
        <taxon>Thalassiosirophycidae</taxon>
        <taxon>Stephanodiscales</taxon>
        <taxon>Stephanodiscaceae</taxon>
        <taxon>Cyclotella</taxon>
    </lineage>
</organism>
<feature type="region of interest" description="Disordered" evidence="1">
    <location>
        <begin position="1"/>
        <end position="29"/>
    </location>
</feature>
<sequence>MEIPEYSDDGEDFYDAGEECSPDDEGAAKDLKENPLHVTLCAHYHAAFHAHLH</sequence>
<proteinExistence type="predicted"/>
<evidence type="ECO:0000313" key="2">
    <source>
        <dbReference type="EMBL" id="KAL3781043.1"/>
    </source>
</evidence>
<feature type="compositionally biased region" description="Acidic residues" evidence="1">
    <location>
        <begin position="1"/>
        <end position="25"/>
    </location>
</feature>
<accession>A0ABD3NZS4</accession>
<dbReference type="AlphaFoldDB" id="A0ABD3NZS4"/>
<dbReference type="Proteomes" id="UP001530400">
    <property type="component" value="Unassembled WGS sequence"/>
</dbReference>
<evidence type="ECO:0000313" key="3">
    <source>
        <dbReference type="Proteomes" id="UP001530400"/>
    </source>
</evidence>
<keyword evidence="3" id="KW-1185">Reference proteome</keyword>
<reference evidence="2 3" key="1">
    <citation type="submission" date="2024-10" db="EMBL/GenBank/DDBJ databases">
        <title>Updated reference genomes for cyclostephanoid diatoms.</title>
        <authorList>
            <person name="Roberts W.R."/>
            <person name="Alverson A.J."/>
        </authorList>
    </citation>
    <scope>NUCLEOTIDE SEQUENCE [LARGE SCALE GENOMIC DNA]</scope>
    <source>
        <strain evidence="2 3">AJA010-31</strain>
    </source>
</reference>
<comment type="caution">
    <text evidence="2">The sequence shown here is derived from an EMBL/GenBank/DDBJ whole genome shotgun (WGS) entry which is preliminary data.</text>
</comment>
<name>A0ABD3NZS4_9STRA</name>
<dbReference type="EMBL" id="JALLPJ020000864">
    <property type="protein sequence ID" value="KAL3781043.1"/>
    <property type="molecule type" value="Genomic_DNA"/>
</dbReference>
<evidence type="ECO:0000256" key="1">
    <source>
        <dbReference type="SAM" id="MobiDB-lite"/>
    </source>
</evidence>
<gene>
    <name evidence="2" type="ORF">ACHAWO_008208</name>
</gene>
<protein>
    <submittedName>
        <fullName evidence="2">Uncharacterized protein</fullName>
    </submittedName>
</protein>